<gene>
    <name evidence="1" type="ORF">F4821DRAFT_269678</name>
</gene>
<organism evidence="1 2">
    <name type="scientific">Hypoxylon rubiginosum</name>
    <dbReference type="NCBI Taxonomy" id="110542"/>
    <lineage>
        <taxon>Eukaryota</taxon>
        <taxon>Fungi</taxon>
        <taxon>Dikarya</taxon>
        <taxon>Ascomycota</taxon>
        <taxon>Pezizomycotina</taxon>
        <taxon>Sordariomycetes</taxon>
        <taxon>Xylariomycetidae</taxon>
        <taxon>Xylariales</taxon>
        <taxon>Hypoxylaceae</taxon>
        <taxon>Hypoxylon</taxon>
    </lineage>
</organism>
<evidence type="ECO:0000313" key="1">
    <source>
        <dbReference type="EMBL" id="KAI6086894.1"/>
    </source>
</evidence>
<dbReference type="Proteomes" id="UP001497680">
    <property type="component" value="Unassembled WGS sequence"/>
</dbReference>
<accession>A0ACC0D2L0</accession>
<proteinExistence type="predicted"/>
<name>A0ACC0D2L0_9PEZI</name>
<comment type="caution">
    <text evidence="1">The sequence shown here is derived from an EMBL/GenBank/DDBJ whole genome shotgun (WGS) entry which is preliminary data.</text>
</comment>
<sequence>MDRLSPYDARKPRRSSSSNRSSKSAHTSDSSDKGYSSGQRGDKLRPARKRASKPKVRTGCISCKRRHVKCDEGKPSCAECDRLGLMCEGYAPPKTKTPATRAERLLLPKPKLSSLVAASSSKTPAESSRPANYHPLLPSAPSFGFELNEEDKWYFSLYRDQIIHELSPYCQANFFSRTSLRDSMVNRCVHHSILSIGAYARALMDLHNEYPSGGKVSRTWWPPSVLNRHHQAALVHHAKALSHLRSSIREYGIDSRVTMAATLLFIVFENMQGNYHSSGNLIRSGIKVLTNIRNKGSDPRSILRRQWHRYLTEPRDEVDEMTNIFARHSAASAFIPFAHGKFAYHMLFTEDESEDDAELGIASSPFTFTIPQTLEQARQIWVYLIVQLADFLSKATWHNQHPEYDFDDATAFREQAVFLALLNDLGVGLDALLFTTIDSRQSQNLELLRLHHTVALIATSCALDPTEMMYDDYLPQFEEVVQRCRIFGDCFFPSSSMLPEVSSSSSSSAQKVGFTNEAARLPLLAFVGAKCRSPRVRADVVDLMRSSDWREGSWDSSSLAGAVEGLMKLEGQGQGPDDDLTPLPPSVPIREQRYAWSNMFWDFEKRQMHVEYTKVLPDVFGELETVRYVMGV</sequence>
<dbReference type="EMBL" id="MU394311">
    <property type="protein sequence ID" value="KAI6086894.1"/>
    <property type="molecule type" value="Genomic_DNA"/>
</dbReference>
<reference evidence="1 2" key="1">
    <citation type="journal article" date="2022" name="New Phytol.">
        <title>Ecological generalism drives hyperdiversity of secondary metabolite gene clusters in xylarialean endophytes.</title>
        <authorList>
            <person name="Franco M.E.E."/>
            <person name="Wisecaver J.H."/>
            <person name="Arnold A.E."/>
            <person name="Ju Y.M."/>
            <person name="Slot J.C."/>
            <person name="Ahrendt S."/>
            <person name="Moore L.P."/>
            <person name="Eastman K.E."/>
            <person name="Scott K."/>
            <person name="Konkel Z."/>
            <person name="Mondo S.J."/>
            <person name="Kuo A."/>
            <person name="Hayes R.D."/>
            <person name="Haridas S."/>
            <person name="Andreopoulos B."/>
            <person name="Riley R."/>
            <person name="LaButti K."/>
            <person name="Pangilinan J."/>
            <person name="Lipzen A."/>
            <person name="Amirebrahimi M."/>
            <person name="Yan J."/>
            <person name="Adam C."/>
            <person name="Keymanesh K."/>
            <person name="Ng V."/>
            <person name="Louie K."/>
            <person name="Northen T."/>
            <person name="Drula E."/>
            <person name="Henrissat B."/>
            <person name="Hsieh H.M."/>
            <person name="Youens-Clark K."/>
            <person name="Lutzoni F."/>
            <person name="Miadlikowska J."/>
            <person name="Eastwood D.C."/>
            <person name="Hamelin R.C."/>
            <person name="Grigoriev I.V."/>
            <person name="U'Ren J.M."/>
        </authorList>
    </citation>
    <scope>NUCLEOTIDE SEQUENCE [LARGE SCALE GENOMIC DNA]</scope>
    <source>
        <strain evidence="1 2">ER1909</strain>
    </source>
</reference>
<protein>
    <submittedName>
        <fullName evidence="1">Uncharacterized protein</fullName>
    </submittedName>
</protein>
<keyword evidence="2" id="KW-1185">Reference proteome</keyword>
<evidence type="ECO:0000313" key="2">
    <source>
        <dbReference type="Proteomes" id="UP001497680"/>
    </source>
</evidence>